<dbReference type="EMBL" id="AGVV01000002">
    <property type="protein sequence ID" value="EHK79821.1"/>
    <property type="molecule type" value="Genomic_DNA"/>
</dbReference>
<organism evidence="2 3">
    <name type="scientific">Sinorhizobium meliloti CCNWSX0020</name>
    <dbReference type="NCBI Taxonomy" id="1107881"/>
    <lineage>
        <taxon>Bacteria</taxon>
        <taxon>Pseudomonadati</taxon>
        <taxon>Pseudomonadota</taxon>
        <taxon>Alphaproteobacteria</taxon>
        <taxon>Hyphomicrobiales</taxon>
        <taxon>Rhizobiaceae</taxon>
        <taxon>Sinorhizobium/Ensifer group</taxon>
        <taxon>Sinorhizobium</taxon>
    </lineage>
</organism>
<name>H0FTD3_RHIML</name>
<dbReference type="InterPro" id="IPR001357">
    <property type="entry name" value="BRCT_dom"/>
</dbReference>
<evidence type="ECO:0000313" key="2">
    <source>
        <dbReference type="EMBL" id="EHK79821.1"/>
    </source>
</evidence>
<feature type="domain" description="BRCT" evidence="1">
    <location>
        <begin position="73"/>
        <end position="151"/>
    </location>
</feature>
<dbReference type="AlphaFoldDB" id="H0FTD3"/>
<sequence>MTTVQEYDLEIAFPEANAVIHFDNSAYHGNSTMQRVDYIAEYGDRSLFVEIKDPDNPTAQNVPAFEQKLNSGKLVQSLSGKFRDTLFFRSIQGKDDQRVVYVVLLSMKKLEAALLLAKQDELKKSIPIRHVDWVRDCAASCIILNIEQWKKRFGDQSIRRISEGVV</sequence>
<dbReference type="Proteomes" id="UP000004038">
    <property type="component" value="Unassembled WGS sequence"/>
</dbReference>
<evidence type="ECO:0000313" key="3">
    <source>
        <dbReference type="Proteomes" id="UP000004038"/>
    </source>
</evidence>
<dbReference type="RefSeq" id="WP_004434283.1">
    <property type="nucleotide sequence ID" value="NZ_AGVV01000002.1"/>
</dbReference>
<protein>
    <recommendedName>
        <fullName evidence="1">BRCT domain-containing protein</fullName>
    </recommendedName>
</protein>
<accession>H0FTD3</accession>
<proteinExistence type="predicted"/>
<gene>
    <name evidence="2" type="ORF">SM0020_02000</name>
</gene>
<reference evidence="2 3" key="1">
    <citation type="journal article" date="2012" name="J. Bacteriol.">
        <title>Draft Genome Sequence of Sinorhizobium meliloti CCNWSX0020, a Nitrogen-Fixing Symbiont with Copper Tolerance Capability Isolated from Lead-Zinc Mine Tailings.</title>
        <authorList>
            <person name="Li Z."/>
            <person name="Ma Z."/>
            <person name="Hao X."/>
            <person name="Wei G."/>
        </authorList>
    </citation>
    <scope>NUCLEOTIDE SEQUENCE [LARGE SCALE GENOMIC DNA]</scope>
    <source>
        <strain evidence="2 3">CCNWSX0020</strain>
    </source>
</reference>
<evidence type="ECO:0000259" key="1">
    <source>
        <dbReference type="PROSITE" id="PS50172"/>
    </source>
</evidence>
<dbReference type="PROSITE" id="PS50172">
    <property type="entry name" value="BRCT"/>
    <property type="match status" value="1"/>
</dbReference>